<dbReference type="Proteomes" id="UP000248134">
    <property type="component" value="Unassembled WGS sequence"/>
</dbReference>
<reference evidence="2 3" key="1">
    <citation type="submission" date="2018-06" db="EMBL/GenBank/DDBJ databases">
        <title>Draft Whole-Genome Sequence of the purple photosynthetic bacterium Rhodospeudomonas palustris XCP.</title>
        <authorList>
            <person name="Rayyan A."/>
            <person name="Meyer T.E."/>
            <person name="Kyndt J.A."/>
        </authorList>
    </citation>
    <scope>NUCLEOTIDE SEQUENCE [LARGE SCALE GENOMIC DNA]</scope>
    <source>
        <strain evidence="2 3">XCP</strain>
    </source>
</reference>
<protein>
    <submittedName>
        <fullName evidence="2">Uncharacterized protein</fullName>
    </submittedName>
</protein>
<name>A0A323UC26_RHOPL</name>
<comment type="caution">
    <text evidence="2">The sequence shown here is derived from an EMBL/GenBank/DDBJ whole genome shotgun (WGS) entry which is preliminary data.</text>
</comment>
<sequence>MAKLAQNAANEQIKLAATFVNNIGFQAPSRSAPHGQDDADYSPCGNIVETTSRRTAHRFSAAARGNGAADDRRIDPRPRHRFQIGIEERCRQPLCSRHEDNDQATQRPGRASPPAEVACGIGRLIAD</sequence>
<gene>
    <name evidence="2" type="ORF">DNX69_12970</name>
</gene>
<evidence type="ECO:0000256" key="1">
    <source>
        <dbReference type="SAM" id="MobiDB-lite"/>
    </source>
</evidence>
<feature type="region of interest" description="Disordered" evidence="1">
    <location>
        <begin position="94"/>
        <end position="116"/>
    </location>
</feature>
<evidence type="ECO:0000313" key="3">
    <source>
        <dbReference type="Proteomes" id="UP000248134"/>
    </source>
</evidence>
<dbReference type="AlphaFoldDB" id="A0A323UC26"/>
<dbReference type="EMBL" id="QKQS01000023">
    <property type="protein sequence ID" value="PZA10294.1"/>
    <property type="molecule type" value="Genomic_DNA"/>
</dbReference>
<evidence type="ECO:0000313" key="2">
    <source>
        <dbReference type="EMBL" id="PZA10294.1"/>
    </source>
</evidence>
<organism evidence="2 3">
    <name type="scientific">Rhodopseudomonas palustris</name>
    <dbReference type="NCBI Taxonomy" id="1076"/>
    <lineage>
        <taxon>Bacteria</taxon>
        <taxon>Pseudomonadati</taxon>
        <taxon>Pseudomonadota</taxon>
        <taxon>Alphaproteobacteria</taxon>
        <taxon>Hyphomicrobiales</taxon>
        <taxon>Nitrobacteraceae</taxon>
        <taxon>Rhodopseudomonas</taxon>
    </lineage>
</organism>
<accession>A0A323UC26</accession>
<proteinExistence type="predicted"/>